<reference evidence="1" key="1">
    <citation type="journal article" date="2013" name="Nat. Commun.">
        <title>Whole-genome sequencing of Oryza brachyantha reveals mechanisms underlying Oryza genome evolution.</title>
        <authorList>
            <person name="Chen J."/>
            <person name="Huang Q."/>
            <person name="Gao D."/>
            <person name="Wang J."/>
            <person name="Lang Y."/>
            <person name="Liu T."/>
            <person name="Li B."/>
            <person name="Bai Z."/>
            <person name="Luis Goicoechea J."/>
            <person name="Liang C."/>
            <person name="Chen C."/>
            <person name="Zhang W."/>
            <person name="Sun S."/>
            <person name="Liao Y."/>
            <person name="Zhang X."/>
            <person name="Yang L."/>
            <person name="Song C."/>
            <person name="Wang M."/>
            <person name="Shi J."/>
            <person name="Liu G."/>
            <person name="Liu J."/>
            <person name="Zhou H."/>
            <person name="Zhou W."/>
            <person name="Yu Q."/>
            <person name="An N."/>
            <person name="Chen Y."/>
            <person name="Cai Q."/>
            <person name="Wang B."/>
            <person name="Liu B."/>
            <person name="Min J."/>
            <person name="Huang Y."/>
            <person name="Wu H."/>
            <person name="Li Z."/>
            <person name="Zhang Y."/>
            <person name="Yin Y."/>
            <person name="Song W."/>
            <person name="Jiang J."/>
            <person name="Jackson S.A."/>
            <person name="Wing R.A."/>
            <person name="Wang J."/>
            <person name="Chen M."/>
        </authorList>
    </citation>
    <scope>NUCLEOTIDE SEQUENCE [LARGE SCALE GENOMIC DNA]</scope>
    <source>
        <strain evidence="1">cv. IRGC 101232</strain>
    </source>
</reference>
<dbReference type="Proteomes" id="UP000006038">
    <property type="component" value="Chromosome 10"/>
</dbReference>
<protein>
    <submittedName>
        <fullName evidence="1">Uncharacterized protein</fullName>
    </submittedName>
</protein>
<sequence length="170" mass="19263">MRSSVLANRKSESTHFDMKNAAFWLSGIQLVKNFLVTKQVLSFHVQSPLHLFANFPAAGYDLVPNRFGYIYNVGAAALEWQEHSATSDKIQQKRMGNSYVSGVVALENTSLKRKEENKTRPSNLQLQLAMTAPHHRHSRRRTEPYFNLRNNLLLTQALALALVGEKIKQG</sequence>
<organism evidence="1">
    <name type="scientific">Oryza brachyantha</name>
    <name type="common">malo sina</name>
    <dbReference type="NCBI Taxonomy" id="4533"/>
    <lineage>
        <taxon>Eukaryota</taxon>
        <taxon>Viridiplantae</taxon>
        <taxon>Streptophyta</taxon>
        <taxon>Embryophyta</taxon>
        <taxon>Tracheophyta</taxon>
        <taxon>Spermatophyta</taxon>
        <taxon>Magnoliopsida</taxon>
        <taxon>Liliopsida</taxon>
        <taxon>Poales</taxon>
        <taxon>Poaceae</taxon>
        <taxon>BOP clade</taxon>
        <taxon>Oryzoideae</taxon>
        <taxon>Oryzeae</taxon>
        <taxon>Oryzinae</taxon>
        <taxon>Oryza</taxon>
    </lineage>
</organism>
<dbReference type="HOGENOM" id="CLU_1573044_0_0_1"/>
<dbReference type="AlphaFoldDB" id="J3N535"/>
<dbReference type="Gramene" id="OB10G26330.1">
    <property type="protein sequence ID" value="OB10G26330.1"/>
    <property type="gene ID" value="OB10G26330"/>
</dbReference>
<name>J3N535_ORYBR</name>
<accession>J3N535</accession>
<evidence type="ECO:0000313" key="1">
    <source>
        <dbReference type="EnsemblPlants" id="OB10G26330.1"/>
    </source>
</evidence>
<reference evidence="1" key="2">
    <citation type="submission" date="2013-04" db="UniProtKB">
        <authorList>
            <consortium name="EnsemblPlants"/>
        </authorList>
    </citation>
    <scope>IDENTIFICATION</scope>
</reference>
<dbReference type="EnsemblPlants" id="OB10G26330.1">
    <property type="protein sequence ID" value="OB10G26330.1"/>
    <property type="gene ID" value="OB10G26330"/>
</dbReference>
<evidence type="ECO:0000313" key="2">
    <source>
        <dbReference type="Proteomes" id="UP000006038"/>
    </source>
</evidence>
<proteinExistence type="predicted"/>
<keyword evidence="2" id="KW-1185">Reference proteome</keyword>